<dbReference type="Gene3D" id="3.30.1490.330">
    <property type="match status" value="1"/>
</dbReference>
<accession>A0A7W4XZP5</accession>
<dbReference type="InterPro" id="IPR005494">
    <property type="entry name" value="GSPS_pre-ATP-grasp-like_dom"/>
</dbReference>
<keyword evidence="2" id="KW-0479">Metal-binding</keyword>
<keyword evidence="5" id="KW-0460">Magnesium</keyword>
<keyword evidence="4" id="KW-0067">ATP-binding</keyword>
<dbReference type="EMBL" id="JACHVY010000008">
    <property type="protein sequence ID" value="MBB2903484.1"/>
    <property type="molecule type" value="Genomic_DNA"/>
</dbReference>
<evidence type="ECO:0000313" key="8">
    <source>
        <dbReference type="Proteomes" id="UP000533269"/>
    </source>
</evidence>
<evidence type="ECO:0000256" key="5">
    <source>
        <dbReference type="ARBA" id="ARBA00022842"/>
    </source>
</evidence>
<dbReference type="SUPFAM" id="SSF56059">
    <property type="entry name" value="Glutathione synthetase ATP-binding domain-like"/>
    <property type="match status" value="1"/>
</dbReference>
<reference evidence="7 8" key="2">
    <citation type="submission" date="2020-08" db="EMBL/GenBank/DDBJ databases">
        <authorList>
            <person name="Partida-Martinez L."/>
            <person name="Huntemann M."/>
            <person name="Clum A."/>
            <person name="Wang J."/>
            <person name="Palaniappan K."/>
            <person name="Ritter S."/>
            <person name="Chen I.-M."/>
            <person name="Stamatis D."/>
            <person name="Reddy T."/>
            <person name="O'Malley R."/>
            <person name="Daum C."/>
            <person name="Shapiro N."/>
            <person name="Ivanova N."/>
            <person name="Kyrpides N."/>
            <person name="Woyke T."/>
        </authorList>
    </citation>
    <scope>NUCLEOTIDE SEQUENCE [LARGE SCALE GENOMIC DNA]</scope>
    <source>
        <strain evidence="7 8">AS2.23</strain>
    </source>
</reference>
<dbReference type="OMA" id="CFKLYPW"/>
<proteinExistence type="predicted"/>
<protein>
    <submittedName>
        <fullName evidence="7">Glutathionylspermidine synthase</fullName>
    </submittedName>
</protein>
<organism evidence="7 8">
    <name type="scientific">Kineococcus radiotolerans</name>
    <dbReference type="NCBI Taxonomy" id="131568"/>
    <lineage>
        <taxon>Bacteria</taxon>
        <taxon>Bacillati</taxon>
        <taxon>Actinomycetota</taxon>
        <taxon>Actinomycetes</taxon>
        <taxon>Kineosporiales</taxon>
        <taxon>Kineosporiaceae</taxon>
        <taxon>Kineococcus</taxon>
    </lineage>
</organism>
<reference evidence="7 8" key="1">
    <citation type="submission" date="2020-08" db="EMBL/GenBank/DDBJ databases">
        <title>The Agave Microbiome: Exploring the role of microbial communities in plant adaptations to desert environments.</title>
        <authorList>
            <person name="Partida-Martinez L.P."/>
        </authorList>
    </citation>
    <scope>NUCLEOTIDE SEQUENCE [LARGE SCALE GENOMIC DNA]</scope>
    <source>
        <strain evidence="7 8">AS2.23</strain>
    </source>
</reference>
<evidence type="ECO:0000256" key="2">
    <source>
        <dbReference type="ARBA" id="ARBA00022723"/>
    </source>
</evidence>
<keyword evidence="1" id="KW-0436">Ligase</keyword>
<evidence type="ECO:0000256" key="1">
    <source>
        <dbReference type="ARBA" id="ARBA00022598"/>
    </source>
</evidence>
<evidence type="ECO:0000256" key="3">
    <source>
        <dbReference type="ARBA" id="ARBA00022741"/>
    </source>
</evidence>
<dbReference type="RefSeq" id="WP_012087531.1">
    <property type="nucleotide sequence ID" value="NZ_JACHVY010000008.1"/>
</dbReference>
<dbReference type="AlphaFoldDB" id="A0A7W4XZP5"/>
<dbReference type="GO" id="GO:0016874">
    <property type="term" value="F:ligase activity"/>
    <property type="evidence" value="ECO:0007669"/>
    <property type="project" value="UniProtKB-KW"/>
</dbReference>
<dbReference type="SUPFAM" id="SSF52440">
    <property type="entry name" value="PreATP-grasp domain"/>
    <property type="match status" value="1"/>
</dbReference>
<gene>
    <name evidence="7" type="ORF">FHR75_004326</name>
</gene>
<name>A0A7W4XZP5_KINRA</name>
<comment type="caution">
    <text evidence="7">The sequence shown here is derived from an EMBL/GenBank/DDBJ whole genome shotgun (WGS) entry which is preliminary data.</text>
</comment>
<feature type="domain" description="Glutathionylspermidine synthase pre-ATP-grasp-like" evidence="6">
    <location>
        <begin position="12"/>
        <end position="395"/>
    </location>
</feature>
<dbReference type="Pfam" id="PF03738">
    <property type="entry name" value="GSP_synth"/>
    <property type="match status" value="1"/>
</dbReference>
<evidence type="ECO:0000259" key="6">
    <source>
        <dbReference type="Pfam" id="PF03738"/>
    </source>
</evidence>
<dbReference type="GO" id="GO:0046872">
    <property type="term" value="F:metal ion binding"/>
    <property type="evidence" value="ECO:0007669"/>
    <property type="project" value="UniProtKB-KW"/>
</dbReference>
<dbReference type="Proteomes" id="UP000533269">
    <property type="component" value="Unassembled WGS sequence"/>
</dbReference>
<dbReference type="GO" id="GO:0005524">
    <property type="term" value="F:ATP binding"/>
    <property type="evidence" value="ECO:0007669"/>
    <property type="project" value="UniProtKB-KW"/>
</dbReference>
<sequence length="412" mass="45447">MRRETSPVRPGWRATVEGQGLAYAVARGGDGTERLYWDESAAYVVDVAEADELERVTEELHGMAVTAARRVLDDDRLWASLGLPAHARPTLRRSLDAAPDAGPAGGSLYGRLDLAFDGSGPPLLLEHNADTPTALVEASVVQWYWLEDLHPDCDQVNTLHERLVRAWQRMLPGHAGGLVHLAAGQTEPTEDWVTVAYLRDTVREAGFTDVGLRVEDLGWWEEGGRFVDLDGRVVDVCYRLYPWEWMFAERFGPLLDHPSARVRWVEPPWKALLASKTLLVALWQEFEGHPNLLPAWLDEPRPGTPEARRGYVSKPVYGWEGAGIRITAPGIDVTTDPAHTGGQALVHQAFTELADFDGNHPVIGSWLVAGEAAGLGFRESTSLVTDTAARFVPHRLDAPRSTPEQVASWLAD</sequence>
<evidence type="ECO:0000313" key="7">
    <source>
        <dbReference type="EMBL" id="MBB2903484.1"/>
    </source>
</evidence>
<dbReference type="InterPro" id="IPR016185">
    <property type="entry name" value="PreATP-grasp_dom_sf"/>
</dbReference>
<keyword evidence="3" id="KW-0547">Nucleotide-binding</keyword>
<evidence type="ECO:0000256" key="4">
    <source>
        <dbReference type="ARBA" id="ARBA00022840"/>
    </source>
</evidence>